<dbReference type="FunFam" id="3.30.70.270:FF:000020">
    <property type="entry name" value="Transposon Tf2-6 polyprotein-like Protein"/>
    <property type="match status" value="1"/>
</dbReference>
<dbReference type="InterPro" id="IPR041588">
    <property type="entry name" value="Integrase_H2C2"/>
</dbReference>
<dbReference type="Proteomes" id="UP000219338">
    <property type="component" value="Unassembled WGS sequence"/>
</dbReference>
<dbReference type="InterPro" id="IPR000477">
    <property type="entry name" value="RT_dom"/>
</dbReference>
<feature type="compositionally biased region" description="Low complexity" evidence="17">
    <location>
        <begin position="303"/>
        <end position="313"/>
    </location>
</feature>
<proteinExistence type="predicted"/>
<feature type="domain" description="Reverse transcriptase" evidence="19">
    <location>
        <begin position="466"/>
        <end position="645"/>
    </location>
</feature>
<dbReference type="EMBL" id="FUEG01000002">
    <property type="protein sequence ID" value="SJL00830.1"/>
    <property type="molecule type" value="Genomic_DNA"/>
</dbReference>
<evidence type="ECO:0000256" key="12">
    <source>
        <dbReference type="ARBA" id="ARBA00022918"/>
    </source>
</evidence>
<feature type="compositionally biased region" description="Basic and acidic residues" evidence="17">
    <location>
        <begin position="83"/>
        <end position="98"/>
    </location>
</feature>
<dbReference type="InterPro" id="IPR036397">
    <property type="entry name" value="RNaseH_sf"/>
</dbReference>
<dbReference type="Pfam" id="PF00078">
    <property type="entry name" value="RVT_1"/>
    <property type="match status" value="1"/>
</dbReference>
<gene>
    <name evidence="21" type="ORF">ARMOST_04144</name>
</gene>
<evidence type="ECO:0000256" key="10">
    <source>
        <dbReference type="ARBA" id="ARBA00022884"/>
    </source>
</evidence>
<dbReference type="STRING" id="47428.A0A284QWH7"/>
<dbReference type="GO" id="GO:0003723">
    <property type="term" value="F:RNA binding"/>
    <property type="evidence" value="ECO:0007669"/>
    <property type="project" value="UniProtKB-KW"/>
</dbReference>
<evidence type="ECO:0000256" key="13">
    <source>
        <dbReference type="ARBA" id="ARBA00022932"/>
    </source>
</evidence>
<dbReference type="GO" id="GO:0004190">
    <property type="term" value="F:aspartic-type endopeptidase activity"/>
    <property type="evidence" value="ECO:0007669"/>
    <property type="project" value="UniProtKB-KW"/>
</dbReference>
<keyword evidence="6" id="KW-0064">Aspartyl protease</keyword>
<keyword evidence="7" id="KW-0255">Endonuclease</keyword>
<dbReference type="GO" id="GO:0003887">
    <property type="term" value="F:DNA-directed DNA polymerase activity"/>
    <property type="evidence" value="ECO:0007669"/>
    <property type="project" value="UniProtKB-KW"/>
</dbReference>
<keyword evidence="10" id="KW-0694">RNA-binding</keyword>
<keyword evidence="15" id="KW-0233">DNA recombination</keyword>
<dbReference type="Pfam" id="PF00665">
    <property type="entry name" value="rve"/>
    <property type="match status" value="1"/>
</dbReference>
<dbReference type="GO" id="GO:0006338">
    <property type="term" value="P:chromatin remodeling"/>
    <property type="evidence" value="ECO:0007669"/>
    <property type="project" value="UniProtKB-ARBA"/>
</dbReference>
<dbReference type="InterPro" id="IPR016197">
    <property type="entry name" value="Chromo-like_dom_sf"/>
</dbReference>
<organism evidence="21 22">
    <name type="scientific">Armillaria ostoyae</name>
    <name type="common">Armillaria root rot fungus</name>
    <dbReference type="NCBI Taxonomy" id="47428"/>
    <lineage>
        <taxon>Eukaryota</taxon>
        <taxon>Fungi</taxon>
        <taxon>Dikarya</taxon>
        <taxon>Basidiomycota</taxon>
        <taxon>Agaricomycotina</taxon>
        <taxon>Agaricomycetes</taxon>
        <taxon>Agaricomycetidae</taxon>
        <taxon>Agaricales</taxon>
        <taxon>Marasmiineae</taxon>
        <taxon>Physalacriaceae</taxon>
        <taxon>Armillaria</taxon>
    </lineage>
</organism>
<keyword evidence="22" id="KW-1185">Reference proteome</keyword>
<evidence type="ECO:0000256" key="8">
    <source>
        <dbReference type="ARBA" id="ARBA00022801"/>
    </source>
</evidence>
<evidence type="ECO:0000313" key="21">
    <source>
        <dbReference type="EMBL" id="SJL00830.1"/>
    </source>
</evidence>
<feature type="domain" description="Chromo" evidence="18">
    <location>
        <begin position="1338"/>
        <end position="1401"/>
    </location>
</feature>
<keyword evidence="14" id="KW-0238">DNA-binding</keyword>
<dbReference type="SUPFAM" id="SSF56672">
    <property type="entry name" value="DNA/RNA polymerases"/>
    <property type="match status" value="1"/>
</dbReference>
<dbReference type="Gene3D" id="1.10.340.70">
    <property type="match status" value="1"/>
</dbReference>
<dbReference type="OrthoDB" id="3341476at2759"/>
<evidence type="ECO:0000256" key="4">
    <source>
        <dbReference type="ARBA" id="ARBA00022722"/>
    </source>
</evidence>
<dbReference type="GO" id="GO:0003677">
    <property type="term" value="F:DNA binding"/>
    <property type="evidence" value="ECO:0007669"/>
    <property type="project" value="UniProtKB-KW"/>
</dbReference>
<evidence type="ECO:0000256" key="3">
    <source>
        <dbReference type="ARBA" id="ARBA00022695"/>
    </source>
</evidence>
<dbReference type="PANTHER" id="PTHR37984">
    <property type="entry name" value="PROTEIN CBG26694"/>
    <property type="match status" value="1"/>
</dbReference>
<keyword evidence="5" id="KW-0479">Metal-binding</keyword>
<dbReference type="FunFam" id="3.30.420.10:FF:000032">
    <property type="entry name" value="Retrovirus-related Pol polyprotein from transposon 297-like Protein"/>
    <property type="match status" value="1"/>
</dbReference>
<dbReference type="GO" id="GO:0015074">
    <property type="term" value="P:DNA integration"/>
    <property type="evidence" value="ECO:0007669"/>
    <property type="project" value="UniProtKB-KW"/>
</dbReference>
<dbReference type="InterPro" id="IPR041577">
    <property type="entry name" value="RT_RNaseH_2"/>
</dbReference>
<dbReference type="Gene3D" id="3.10.10.10">
    <property type="entry name" value="HIV Type 1 Reverse Transcriptase, subunit A, domain 1"/>
    <property type="match status" value="1"/>
</dbReference>
<dbReference type="InterPro" id="IPR021109">
    <property type="entry name" value="Peptidase_aspartic_dom_sf"/>
</dbReference>
<dbReference type="CDD" id="cd09274">
    <property type="entry name" value="RNase_HI_RT_Ty3"/>
    <property type="match status" value="1"/>
</dbReference>
<evidence type="ECO:0000313" key="22">
    <source>
        <dbReference type="Proteomes" id="UP000219338"/>
    </source>
</evidence>
<feature type="region of interest" description="Disordered" evidence="17">
    <location>
        <begin position="303"/>
        <end position="341"/>
    </location>
</feature>
<dbReference type="InterPro" id="IPR012337">
    <property type="entry name" value="RNaseH-like_sf"/>
</dbReference>
<dbReference type="InterPro" id="IPR043128">
    <property type="entry name" value="Rev_trsase/Diguanyl_cyclase"/>
</dbReference>
<keyword evidence="12 21" id="KW-0695">RNA-directed DNA polymerase</keyword>
<evidence type="ECO:0000256" key="17">
    <source>
        <dbReference type="SAM" id="MobiDB-lite"/>
    </source>
</evidence>
<keyword evidence="11" id="KW-0229">DNA integration</keyword>
<evidence type="ECO:0000259" key="20">
    <source>
        <dbReference type="PROSITE" id="PS50994"/>
    </source>
</evidence>
<dbReference type="OMA" id="MHQERGR"/>
<sequence length="1405" mass="158429">MAHHGKPNNLRDMRFLAQELDARYWTRRTKISRENRDNKTSGSYSNNPKSKGSSSNPNSSASGSTPKSLDSTPLGSTSTPKPYADKLGKDGHLTQEEKDRRKKNNLCMFCGGKHKTDDCNKRKAAASAKGQGSPVSSVRDQGCVDCNCTLEVVTLNAAALSNHSLTVSLSSEVGSGTEPDGSPIITILRFLALVDSGSSHCFVDSKYIEDHNLPTKPIPPVQLRLLDGSAGSHISQSITLPVRFPSGDILSVDFYVTHLDSSCNIVLGYNWLSRYNPLIDWVKHSITFRSPLLGASIPASASADSDATASTRADIPRPTPNPIPTPVSKPTPRSRRDPPPYEPIYSYPTIPSFSATVTPKISIISAAAFVRACAEDGAQQYTLQPSAPSISGMASSAAPPDMSDVPAEYHDFADVFSDSLSEKLPEHRLYDLKINLEEGTSPPLGPIYSLSESELKALREFIDDNLHSGFITPSRSPHGAPVLFVKKKTGELRLCVDFRGLNKISKKDRYPLPLISDLLDSTRSARIYTKLDLCHAYHLVRIAEGDEWKTAFRTHYGSFEWRVMPFGLTNAPAAFQCFVNDIFADMLDVSVVVYLDDILIYSDNPDDHQKHIREVLRRLRANQLYCKGSKCEFHRDSMEYLGYILSPEGLRMSEDKVKAILDWLVPRKVKDIQSFLGFANFYRRFIHEYSDIVIPLTRLTRKGTPWKFDDKCMAAFNALKQAFTHAPILTHWVPDRQLVVETDASDYAIAAILSIYLEDGEIHPIAFLSRSLHNAELNYDTHDKELLAIFEAFKYWRHYLEGSADSIDVVTDHKNLEYFSTTKILTRRQVWWSEYLSQFNLVIRFHPGRLGGKPDALTRRWDVYPKEGDSQYAAVNPHNFRPVFTQEQLSASLRATFLEGPTLHASAIMDIDTLHSDIKQAQPSDSAASEGLRQAKSSTPTSPSRWSVDESDILRLDNRIYVPDSEDLRLRVLQNNHNHILAGHFGQNRTLELVRRNYTWPQMHEYIRHYVKSCTVCGRNKTPRHCPYGLLKPLPVPERPWDSISMDFIEQLPDSNGFTAILVVIDRASKQAIFIPTHDTINSEELARLFVIHVFSKHGVPNHITSDRGSEFVSQFTRALAKALDMELHFTSGYHPEADGQTERANQTLEQYIRIYCSYQQDNWDLLLPIAEFAYNNAPNASTGISPFFANKGYHPNITVHPERDIASARACDFVVNLDELHQFLRDEITQAQSRYKIQADKRRNPAPPFKVGDKVFLSSKHIKTTCPTVKFAEKFLGPFEIIAQPGSHSFTLKLPSDLRAIHPVFHVSQLEPVEENTIPNRTQPPPPPVEVDGEEQYEIAQILDSKIDRRFRCPLLYRIQWLGYEGTDEEFAWLPATEFSTDEFIEDFHHRYPDKPGPIAKVTI</sequence>
<keyword evidence="8" id="KW-0378">Hydrolase</keyword>
<dbReference type="GO" id="GO:0003964">
    <property type="term" value="F:RNA-directed DNA polymerase activity"/>
    <property type="evidence" value="ECO:0007669"/>
    <property type="project" value="UniProtKB-KW"/>
</dbReference>
<dbReference type="Pfam" id="PF08284">
    <property type="entry name" value="RVP_2"/>
    <property type="match status" value="1"/>
</dbReference>
<dbReference type="PROSITE" id="PS50013">
    <property type="entry name" value="CHROMO_2"/>
    <property type="match status" value="1"/>
</dbReference>
<feature type="compositionally biased region" description="Pro residues" evidence="17">
    <location>
        <begin position="317"/>
        <end position="329"/>
    </location>
</feature>
<feature type="compositionally biased region" description="Polar residues" evidence="17">
    <location>
        <begin position="935"/>
        <end position="945"/>
    </location>
</feature>
<dbReference type="InterPro" id="IPR056924">
    <property type="entry name" value="SH3_Tf2-1"/>
</dbReference>
<feature type="region of interest" description="Disordered" evidence="17">
    <location>
        <begin position="26"/>
        <end position="98"/>
    </location>
</feature>
<dbReference type="Gene3D" id="3.30.70.270">
    <property type="match status" value="2"/>
</dbReference>
<feature type="region of interest" description="Disordered" evidence="17">
    <location>
        <begin position="920"/>
        <end position="947"/>
    </location>
</feature>
<evidence type="ECO:0000256" key="7">
    <source>
        <dbReference type="ARBA" id="ARBA00022759"/>
    </source>
</evidence>
<dbReference type="GO" id="GO:0046872">
    <property type="term" value="F:metal ion binding"/>
    <property type="evidence" value="ECO:0007669"/>
    <property type="project" value="UniProtKB-KW"/>
</dbReference>
<dbReference type="PROSITE" id="PS50878">
    <property type="entry name" value="RT_POL"/>
    <property type="match status" value="1"/>
</dbReference>
<dbReference type="SUPFAM" id="SSF53098">
    <property type="entry name" value="Ribonuclease H-like"/>
    <property type="match status" value="1"/>
</dbReference>
<dbReference type="Pfam" id="PF24626">
    <property type="entry name" value="SH3_Tf2-1"/>
    <property type="match status" value="1"/>
</dbReference>
<evidence type="ECO:0000259" key="18">
    <source>
        <dbReference type="PROSITE" id="PS50013"/>
    </source>
</evidence>
<keyword evidence="4" id="KW-0540">Nuclease</keyword>
<feature type="compositionally biased region" description="Polar residues" evidence="17">
    <location>
        <begin position="65"/>
        <end position="80"/>
    </location>
</feature>
<dbReference type="SUPFAM" id="SSF54160">
    <property type="entry name" value="Chromo domain-like"/>
    <property type="match status" value="1"/>
</dbReference>
<evidence type="ECO:0000259" key="19">
    <source>
        <dbReference type="PROSITE" id="PS50878"/>
    </source>
</evidence>
<dbReference type="Gene3D" id="2.40.70.10">
    <property type="entry name" value="Acid Proteases"/>
    <property type="match status" value="1"/>
</dbReference>
<reference evidence="22" key="1">
    <citation type="journal article" date="2017" name="Nat. Ecol. Evol.">
        <title>Genome expansion and lineage-specific genetic innovations in the forest pathogenic fungi Armillaria.</title>
        <authorList>
            <person name="Sipos G."/>
            <person name="Prasanna A.N."/>
            <person name="Walter M.C."/>
            <person name="O'Connor E."/>
            <person name="Balint B."/>
            <person name="Krizsan K."/>
            <person name="Kiss B."/>
            <person name="Hess J."/>
            <person name="Varga T."/>
            <person name="Slot J."/>
            <person name="Riley R."/>
            <person name="Boka B."/>
            <person name="Rigling D."/>
            <person name="Barry K."/>
            <person name="Lee J."/>
            <person name="Mihaltcheva S."/>
            <person name="LaButti K."/>
            <person name="Lipzen A."/>
            <person name="Waldron R."/>
            <person name="Moloney N.M."/>
            <person name="Sperisen C."/>
            <person name="Kredics L."/>
            <person name="Vagvoelgyi C."/>
            <person name="Patrignani A."/>
            <person name="Fitzpatrick D."/>
            <person name="Nagy I."/>
            <person name="Doyle S."/>
            <person name="Anderson J.B."/>
            <person name="Grigoriev I.V."/>
            <person name="Gueldener U."/>
            <person name="Muensterkoetter M."/>
            <person name="Nagy L.G."/>
        </authorList>
    </citation>
    <scope>NUCLEOTIDE SEQUENCE [LARGE SCALE GENOMIC DNA]</scope>
    <source>
        <strain evidence="22">C18/9</strain>
    </source>
</reference>
<evidence type="ECO:0000256" key="6">
    <source>
        <dbReference type="ARBA" id="ARBA00022750"/>
    </source>
</evidence>
<dbReference type="PROSITE" id="PS50994">
    <property type="entry name" value="INTEGRASE"/>
    <property type="match status" value="1"/>
</dbReference>
<name>A0A284QWH7_ARMOS</name>
<dbReference type="InterPro" id="IPR000953">
    <property type="entry name" value="Chromo/chromo_shadow_dom"/>
</dbReference>
<dbReference type="CDD" id="cd01647">
    <property type="entry name" value="RT_LTR"/>
    <property type="match status" value="1"/>
</dbReference>
<dbReference type="GO" id="GO:0006310">
    <property type="term" value="P:DNA recombination"/>
    <property type="evidence" value="ECO:0007669"/>
    <property type="project" value="UniProtKB-KW"/>
</dbReference>
<accession>A0A284QWH7</accession>
<evidence type="ECO:0000256" key="14">
    <source>
        <dbReference type="ARBA" id="ARBA00023125"/>
    </source>
</evidence>
<dbReference type="CDD" id="cd00303">
    <property type="entry name" value="retropepsin_like"/>
    <property type="match status" value="1"/>
</dbReference>
<dbReference type="Pfam" id="PF17921">
    <property type="entry name" value="Integrase_H2C2"/>
    <property type="match status" value="1"/>
</dbReference>
<keyword evidence="2" id="KW-0808">Transferase</keyword>
<evidence type="ECO:0000256" key="16">
    <source>
        <dbReference type="ARBA" id="ARBA00023268"/>
    </source>
</evidence>
<keyword evidence="13" id="KW-0239">DNA-directed DNA polymerase</keyword>
<dbReference type="Gene3D" id="2.40.50.40">
    <property type="match status" value="1"/>
</dbReference>
<dbReference type="InterPro" id="IPR001584">
    <property type="entry name" value="Integrase_cat-core"/>
</dbReference>
<evidence type="ECO:0000256" key="5">
    <source>
        <dbReference type="ARBA" id="ARBA00022723"/>
    </source>
</evidence>
<keyword evidence="16" id="KW-0511">Multifunctional enzyme</keyword>
<evidence type="ECO:0000256" key="15">
    <source>
        <dbReference type="ARBA" id="ARBA00023172"/>
    </source>
</evidence>
<evidence type="ECO:0000256" key="9">
    <source>
        <dbReference type="ARBA" id="ARBA00022842"/>
    </source>
</evidence>
<feature type="compositionally biased region" description="Low complexity" evidence="17">
    <location>
        <begin position="41"/>
        <end position="64"/>
    </location>
</feature>
<keyword evidence="3" id="KW-0548">Nucleotidyltransferase</keyword>
<dbReference type="GO" id="GO:0005634">
    <property type="term" value="C:nucleus"/>
    <property type="evidence" value="ECO:0007669"/>
    <property type="project" value="UniProtKB-ARBA"/>
</dbReference>
<protein>
    <submittedName>
        <fullName evidence="21">Related to transposon-encoded proteins with TYA, reverse transcriptase, integrase domains in various combinations</fullName>
    </submittedName>
</protein>
<evidence type="ECO:0000256" key="1">
    <source>
        <dbReference type="ARBA" id="ARBA00022670"/>
    </source>
</evidence>
<feature type="domain" description="Integrase catalytic" evidence="20">
    <location>
        <begin position="1036"/>
        <end position="1195"/>
    </location>
</feature>
<dbReference type="PANTHER" id="PTHR37984:SF5">
    <property type="entry name" value="PROTEIN NYNRIN-LIKE"/>
    <property type="match status" value="1"/>
</dbReference>
<dbReference type="GO" id="GO:0006508">
    <property type="term" value="P:proteolysis"/>
    <property type="evidence" value="ECO:0007669"/>
    <property type="project" value="UniProtKB-KW"/>
</dbReference>
<dbReference type="InterPro" id="IPR043502">
    <property type="entry name" value="DNA/RNA_pol_sf"/>
</dbReference>
<evidence type="ECO:0000256" key="11">
    <source>
        <dbReference type="ARBA" id="ARBA00022908"/>
    </source>
</evidence>
<dbReference type="Gene3D" id="3.30.420.10">
    <property type="entry name" value="Ribonuclease H-like superfamily/Ribonuclease H"/>
    <property type="match status" value="1"/>
</dbReference>
<dbReference type="SUPFAM" id="SSF50630">
    <property type="entry name" value="Acid proteases"/>
    <property type="match status" value="1"/>
</dbReference>
<dbReference type="InterPro" id="IPR050951">
    <property type="entry name" value="Retrovirus_Pol_polyprotein"/>
</dbReference>
<evidence type="ECO:0000256" key="2">
    <source>
        <dbReference type="ARBA" id="ARBA00022679"/>
    </source>
</evidence>
<dbReference type="FunFam" id="1.10.340.70:FF:000001">
    <property type="entry name" value="Retrovirus-related Pol polyprotein from transposon gypsy-like Protein"/>
    <property type="match status" value="1"/>
</dbReference>
<dbReference type="Pfam" id="PF17919">
    <property type="entry name" value="RT_RNaseH_2"/>
    <property type="match status" value="1"/>
</dbReference>
<dbReference type="GO" id="GO:0004519">
    <property type="term" value="F:endonuclease activity"/>
    <property type="evidence" value="ECO:0007669"/>
    <property type="project" value="UniProtKB-KW"/>
</dbReference>
<keyword evidence="9" id="KW-0460">Magnesium</keyword>
<keyword evidence="1" id="KW-0645">Protease</keyword>